<proteinExistence type="predicted"/>
<keyword evidence="2" id="KW-1185">Reference proteome</keyword>
<dbReference type="AlphaFoldDB" id="A0A1H3Z977"/>
<protein>
    <submittedName>
        <fullName evidence="1">Uncharacterized protein</fullName>
    </submittedName>
</protein>
<dbReference type="RefSeq" id="WP_342722034.1">
    <property type="nucleotide sequence ID" value="NZ_FNQR01000003.1"/>
</dbReference>
<dbReference type="EMBL" id="FNQR01000003">
    <property type="protein sequence ID" value="SEA19924.1"/>
    <property type="molecule type" value="Genomic_DNA"/>
</dbReference>
<dbReference type="STRING" id="571932.SAMN05421743_103159"/>
<organism evidence="1 2">
    <name type="scientific">Thalassobacillus cyri</name>
    <dbReference type="NCBI Taxonomy" id="571932"/>
    <lineage>
        <taxon>Bacteria</taxon>
        <taxon>Bacillati</taxon>
        <taxon>Bacillota</taxon>
        <taxon>Bacilli</taxon>
        <taxon>Bacillales</taxon>
        <taxon>Bacillaceae</taxon>
        <taxon>Thalassobacillus</taxon>
    </lineage>
</organism>
<accession>A0A1H3Z977</accession>
<evidence type="ECO:0000313" key="2">
    <source>
        <dbReference type="Proteomes" id="UP000198584"/>
    </source>
</evidence>
<reference evidence="1 2" key="1">
    <citation type="submission" date="2016-10" db="EMBL/GenBank/DDBJ databases">
        <authorList>
            <person name="de Groot N.N."/>
        </authorList>
    </citation>
    <scope>NUCLEOTIDE SEQUENCE [LARGE SCALE GENOMIC DNA]</scope>
    <source>
        <strain evidence="1 2">CCM7597</strain>
    </source>
</reference>
<gene>
    <name evidence="1" type="ORF">SAMN05421743_103159</name>
</gene>
<name>A0A1H3Z977_9BACI</name>
<dbReference type="Proteomes" id="UP000198584">
    <property type="component" value="Unassembled WGS sequence"/>
</dbReference>
<sequence>MRLATIEKDRTEMAAIVDGERLLPIASINEVLKMDWPISLFDLIDTGKVSH</sequence>
<evidence type="ECO:0000313" key="1">
    <source>
        <dbReference type="EMBL" id="SEA19924.1"/>
    </source>
</evidence>